<reference evidence="4" key="2">
    <citation type="journal article" date="2019" name="Int. J. Syst. Evol. Microbiol.">
        <title>The Global Catalogue of Microorganisms (GCM) 10K type strain sequencing project: providing services to taxonomists for standard genome sequencing and annotation.</title>
        <authorList>
            <consortium name="The Broad Institute Genomics Platform"/>
            <consortium name="The Broad Institute Genome Sequencing Center for Infectious Disease"/>
            <person name="Wu L."/>
            <person name="Ma J."/>
        </authorList>
    </citation>
    <scope>NUCLEOTIDE SEQUENCE [LARGE SCALE GENOMIC DNA]</scope>
    <source>
        <strain evidence="4">CGMCC 1.18437</strain>
    </source>
</reference>
<dbReference type="EMBL" id="JACHFK010000013">
    <property type="protein sequence ID" value="MBB5378450.1"/>
    <property type="molecule type" value="Genomic_DNA"/>
</dbReference>
<evidence type="ECO:0000313" key="3">
    <source>
        <dbReference type="Proteomes" id="UP000539473"/>
    </source>
</evidence>
<evidence type="ECO:0000313" key="1">
    <source>
        <dbReference type="EMBL" id="GHF57797.1"/>
    </source>
</evidence>
<dbReference type="AlphaFoldDB" id="A0A7W8KID8"/>
<keyword evidence="4" id="KW-1185">Reference proteome</keyword>
<reference evidence="1" key="4">
    <citation type="submission" date="2024-05" db="EMBL/GenBank/DDBJ databases">
        <authorList>
            <person name="Sun Q."/>
            <person name="Zhou Y."/>
        </authorList>
    </citation>
    <scope>NUCLEOTIDE SEQUENCE</scope>
    <source>
        <strain evidence="1">CGMCC 1.18437</strain>
    </source>
</reference>
<comment type="caution">
    <text evidence="2">The sequence shown here is derived from an EMBL/GenBank/DDBJ whole genome shotgun (WGS) entry which is preliminary data.</text>
</comment>
<dbReference type="RefSeq" id="WP_184114974.1">
    <property type="nucleotide sequence ID" value="NZ_BNAJ01000012.1"/>
</dbReference>
<evidence type="ECO:0000313" key="4">
    <source>
        <dbReference type="Proteomes" id="UP000619376"/>
    </source>
</evidence>
<protein>
    <submittedName>
        <fullName evidence="2">Uncharacterized protein</fullName>
    </submittedName>
</protein>
<name>A0A7W8KID8_9DEIO</name>
<accession>A0A7W8KID8</accession>
<reference evidence="2 3" key="3">
    <citation type="submission" date="2020-08" db="EMBL/GenBank/DDBJ databases">
        <title>Genomic Encyclopedia of Type Strains, Phase IV (KMG-IV): sequencing the most valuable type-strain genomes for metagenomic binning, comparative biology and taxonomic classification.</title>
        <authorList>
            <person name="Goeker M."/>
        </authorList>
    </citation>
    <scope>NUCLEOTIDE SEQUENCE [LARGE SCALE GENOMIC DNA]</scope>
    <source>
        <strain evidence="2 3">DSM 27521</strain>
    </source>
</reference>
<reference evidence="1" key="1">
    <citation type="journal article" date="2014" name="Int. J. Syst. Evol. Microbiol.">
        <title>Complete genome of a new Firmicutes species belonging to the dominant human colonic microbiota ('Ruminococcus bicirculans') reveals two chromosomes and a selective capacity to utilize plant glucans.</title>
        <authorList>
            <consortium name="NISC Comparative Sequencing Program"/>
            <person name="Wegmann U."/>
            <person name="Louis P."/>
            <person name="Goesmann A."/>
            <person name="Henrissat B."/>
            <person name="Duncan S.H."/>
            <person name="Flint H.J."/>
        </authorList>
    </citation>
    <scope>NUCLEOTIDE SEQUENCE</scope>
    <source>
        <strain evidence="1">CGMCC 1.18437</strain>
    </source>
</reference>
<gene>
    <name evidence="1" type="ORF">GCM10017781_37500</name>
    <name evidence="2" type="ORF">HNQ07_003957</name>
</gene>
<dbReference type="Proteomes" id="UP000619376">
    <property type="component" value="Unassembled WGS sequence"/>
</dbReference>
<organism evidence="2 3">
    <name type="scientific">Deinococcus metalli</name>
    <dbReference type="NCBI Taxonomy" id="1141878"/>
    <lineage>
        <taxon>Bacteria</taxon>
        <taxon>Thermotogati</taxon>
        <taxon>Deinococcota</taxon>
        <taxon>Deinococci</taxon>
        <taxon>Deinococcales</taxon>
        <taxon>Deinococcaceae</taxon>
        <taxon>Deinococcus</taxon>
    </lineage>
</organism>
<proteinExistence type="predicted"/>
<dbReference type="Proteomes" id="UP000539473">
    <property type="component" value="Unassembled WGS sequence"/>
</dbReference>
<dbReference type="EMBL" id="BNAJ01000012">
    <property type="protein sequence ID" value="GHF57797.1"/>
    <property type="molecule type" value="Genomic_DNA"/>
</dbReference>
<evidence type="ECO:0000313" key="2">
    <source>
        <dbReference type="EMBL" id="MBB5378450.1"/>
    </source>
</evidence>
<sequence>MLGDQADSLRVSTDVLTAHVARRGTVDPVYTSGASTPGVVPGSIMSGLLDTNRQFLRRVKALLKRWPPGEVTAKSVLFAVEMEVARRVRVLVEATCGGPDSSSAHDPLPPPH</sequence>